<dbReference type="InterPro" id="IPR012923">
    <property type="entry name" value="Csm3"/>
</dbReference>
<dbReference type="OrthoDB" id="437078at2759"/>
<dbReference type="Proteomes" id="UP000191672">
    <property type="component" value="Unassembled WGS sequence"/>
</dbReference>
<dbReference type="EMBL" id="MDYN01000035">
    <property type="protein sequence ID" value="OQD80517.1"/>
    <property type="molecule type" value="Genomic_DNA"/>
</dbReference>
<feature type="domain" description="Chromosome segregation in meiosis protein 3" evidence="11">
    <location>
        <begin position="68"/>
        <end position="151"/>
    </location>
</feature>
<keyword evidence="7 9" id="KW-0131">Cell cycle</keyword>
<accession>A0A1V6PUX1</accession>
<name>A0A1V6PUX1_9EURO</name>
<feature type="compositionally biased region" description="Basic and acidic residues" evidence="10">
    <location>
        <begin position="220"/>
        <end position="230"/>
    </location>
</feature>
<comment type="subcellular location">
    <subcellularLocation>
        <location evidence="1 9">Nucleus</location>
    </subcellularLocation>
</comment>
<feature type="region of interest" description="Disordered" evidence="10">
    <location>
        <begin position="176"/>
        <end position="263"/>
    </location>
</feature>
<keyword evidence="4 9" id="KW-0227">DNA damage</keyword>
<dbReference type="GO" id="GO:0006974">
    <property type="term" value="P:DNA damage response"/>
    <property type="evidence" value="ECO:0007669"/>
    <property type="project" value="UniProtKB-KW"/>
</dbReference>
<evidence type="ECO:0000313" key="13">
    <source>
        <dbReference type="Proteomes" id="UP000191672"/>
    </source>
</evidence>
<gene>
    <name evidence="12" type="ORF">PENANT_c035G03075</name>
</gene>
<sequence length="263" mass="29382">MADANISEHGSPANDLNDLFDYDVGLDEIVPANNHANNTKIATAGDSALGLGLDEEVKVTKQRQPVAKLDESRLLSQAGIPKLRQSARRKLKFKGKGHEFSDAARLLNFYQLWLDDLYPRAKFVDGLAMIEKLGHSKRIQVMRREWIDEEKPRPFDSSEPTREMLEGLQILKNATHHSDSNASASTEQEKSGDGDLFIPDHEGTRQTASYPEPDDDDLDDLLREQDEPMADHPSNVAASSSRPPPDNLDDYDAEYEAMKELGL</sequence>
<comment type="function">
    <text evidence="8">Forms a fork protection complex (FPC) with TOF1 and which is required for chromosome segregation during meiosis and DNA damage repair. FPC coordinates leading and lagging strand synthesis and moves with the replication fork. FPC stabilizes replication forks in a configuration that is recognized by replication checkpoint sensors.</text>
</comment>
<keyword evidence="5" id="KW-0236">DNA replication inhibitor</keyword>
<dbReference type="PANTHER" id="PTHR13220:SF11">
    <property type="entry name" value="TIMELESS-INTERACTING PROTEIN"/>
    <property type="match status" value="1"/>
</dbReference>
<comment type="subunit">
    <text evidence="3">Component of the fork protection complex (FPC) consisting of TOF1 and CSM3.</text>
</comment>
<evidence type="ECO:0000313" key="12">
    <source>
        <dbReference type="EMBL" id="OQD80517.1"/>
    </source>
</evidence>
<evidence type="ECO:0000256" key="1">
    <source>
        <dbReference type="ARBA" id="ARBA00004123"/>
    </source>
</evidence>
<dbReference type="PANTHER" id="PTHR13220">
    <property type="entry name" value="TIMELESS INTERACTING-RELATED"/>
    <property type="match status" value="1"/>
</dbReference>
<dbReference type="AlphaFoldDB" id="A0A1V6PUX1"/>
<proteinExistence type="inferred from homology"/>
<dbReference type="Pfam" id="PF07962">
    <property type="entry name" value="Swi3"/>
    <property type="match status" value="1"/>
</dbReference>
<dbReference type="InterPro" id="IPR040038">
    <property type="entry name" value="TIPIN/Csm3/Swi3"/>
</dbReference>
<evidence type="ECO:0000256" key="9">
    <source>
        <dbReference type="RuleBase" id="RU366049"/>
    </source>
</evidence>
<keyword evidence="13" id="KW-1185">Reference proteome</keyword>
<comment type="similarity">
    <text evidence="2 9">Belongs to the CSM3 family.</text>
</comment>
<organism evidence="12 13">
    <name type="scientific">Penicillium antarcticum</name>
    <dbReference type="NCBI Taxonomy" id="416450"/>
    <lineage>
        <taxon>Eukaryota</taxon>
        <taxon>Fungi</taxon>
        <taxon>Dikarya</taxon>
        <taxon>Ascomycota</taxon>
        <taxon>Pezizomycotina</taxon>
        <taxon>Eurotiomycetes</taxon>
        <taxon>Eurotiomycetidae</taxon>
        <taxon>Eurotiales</taxon>
        <taxon>Aspergillaceae</taxon>
        <taxon>Penicillium</taxon>
    </lineage>
</organism>
<comment type="caution">
    <text evidence="12">The sequence shown here is derived from an EMBL/GenBank/DDBJ whole genome shotgun (WGS) entry which is preliminary data.</text>
</comment>
<dbReference type="GO" id="GO:0003677">
    <property type="term" value="F:DNA binding"/>
    <property type="evidence" value="ECO:0007669"/>
    <property type="project" value="TreeGrafter"/>
</dbReference>
<evidence type="ECO:0000256" key="10">
    <source>
        <dbReference type="SAM" id="MobiDB-lite"/>
    </source>
</evidence>
<dbReference type="GO" id="GO:0031298">
    <property type="term" value="C:replication fork protection complex"/>
    <property type="evidence" value="ECO:0007669"/>
    <property type="project" value="TreeGrafter"/>
</dbReference>
<feature type="compositionally biased region" description="Basic and acidic residues" evidence="10">
    <location>
        <begin position="187"/>
        <end position="204"/>
    </location>
</feature>
<evidence type="ECO:0000256" key="5">
    <source>
        <dbReference type="ARBA" id="ARBA00022880"/>
    </source>
</evidence>
<evidence type="ECO:0000259" key="11">
    <source>
        <dbReference type="Pfam" id="PF07962"/>
    </source>
</evidence>
<evidence type="ECO:0000256" key="2">
    <source>
        <dbReference type="ARBA" id="ARBA00006075"/>
    </source>
</evidence>
<protein>
    <recommendedName>
        <fullName evidence="9">Chromosome segregation in meiosis protein</fullName>
    </recommendedName>
</protein>
<evidence type="ECO:0000256" key="3">
    <source>
        <dbReference type="ARBA" id="ARBA00011217"/>
    </source>
</evidence>
<comment type="function">
    <text evidence="9">Plays an important role in the control of DNA replication and the maintenance of replication fork stability.</text>
</comment>
<dbReference type="GO" id="GO:0000076">
    <property type="term" value="P:DNA replication checkpoint signaling"/>
    <property type="evidence" value="ECO:0007669"/>
    <property type="project" value="UniProtKB-UniRule"/>
</dbReference>
<evidence type="ECO:0000256" key="8">
    <source>
        <dbReference type="ARBA" id="ARBA00025496"/>
    </source>
</evidence>
<evidence type="ECO:0000256" key="6">
    <source>
        <dbReference type="ARBA" id="ARBA00023242"/>
    </source>
</evidence>
<dbReference type="GO" id="GO:0031297">
    <property type="term" value="P:replication fork processing"/>
    <property type="evidence" value="ECO:0007669"/>
    <property type="project" value="UniProtKB-UniRule"/>
</dbReference>
<reference evidence="13" key="1">
    <citation type="journal article" date="2017" name="Nat. Microbiol.">
        <title>Global analysis of biosynthetic gene clusters reveals vast potential of secondary metabolite production in Penicillium species.</title>
        <authorList>
            <person name="Nielsen J.C."/>
            <person name="Grijseels S."/>
            <person name="Prigent S."/>
            <person name="Ji B."/>
            <person name="Dainat J."/>
            <person name="Nielsen K.F."/>
            <person name="Frisvad J.C."/>
            <person name="Workman M."/>
            <person name="Nielsen J."/>
        </authorList>
    </citation>
    <scope>NUCLEOTIDE SEQUENCE [LARGE SCALE GENOMIC DNA]</scope>
    <source>
        <strain evidence="13">IBT 31811</strain>
    </source>
</reference>
<keyword evidence="6 9" id="KW-0539">Nucleus</keyword>
<dbReference type="STRING" id="416450.A0A1V6PUX1"/>
<evidence type="ECO:0000256" key="4">
    <source>
        <dbReference type="ARBA" id="ARBA00022763"/>
    </source>
</evidence>
<evidence type="ECO:0000256" key="7">
    <source>
        <dbReference type="ARBA" id="ARBA00023306"/>
    </source>
</evidence>
<dbReference type="GO" id="GO:0043111">
    <property type="term" value="P:replication fork arrest"/>
    <property type="evidence" value="ECO:0007669"/>
    <property type="project" value="TreeGrafter"/>
</dbReference>